<organism evidence="1 2">
    <name type="scientific">Steroidobacter agaridevorans</name>
    <dbReference type="NCBI Taxonomy" id="2695856"/>
    <lineage>
        <taxon>Bacteria</taxon>
        <taxon>Pseudomonadati</taxon>
        <taxon>Pseudomonadota</taxon>
        <taxon>Gammaproteobacteria</taxon>
        <taxon>Steroidobacterales</taxon>
        <taxon>Steroidobacteraceae</taxon>
        <taxon>Steroidobacter</taxon>
    </lineage>
</organism>
<dbReference type="AlphaFoldDB" id="A0A829YL87"/>
<dbReference type="RefSeq" id="WP_161815194.1">
    <property type="nucleotide sequence ID" value="NZ_BLJN01000006.1"/>
</dbReference>
<comment type="caution">
    <text evidence="1">The sequence shown here is derived from an EMBL/GenBank/DDBJ whole genome shotgun (WGS) entry which is preliminary data.</text>
</comment>
<gene>
    <name evidence="1" type="ORF">GCM10011487_55920</name>
</gene>
<dbReference type="SUPFAM" id="SSF54909">
    <property type="entry name" value="Dimeric alpha+beta barrel"/>
    <property type="match status" value="1"/>
</dbReference>
<protein>
    <recommendedName>
        <fullName evidence="3">YCII-related domain-containing protein</fullName>
    </recommendedName>
</protein>
<evidence type="ECO:0000313" key="2">
    <source>
        <dbReference type="Proteomes" id="UP000445000"/>
    </source>
</evidence>
<dbReference type="Proteomes" id="UP000445000">
    <property type="component" value="Unassembled WGS sequence"/>
</dbReference>
<keyword evidence="2" id="KW-1185">Reference proteome</keyword>
<proteinExistence type="predicted"/>
<dbReference type="EMBL" id="BLJN01000006">
    <property type="protein sequence ID" value="GFE83592.1"/>
    <property type="molecule type" value="Genomic_DNA"/>
</dbReference>
<reference evidence="2" key="1">
    <citation type="submission" date="2020-01" db="EMBL/GenBank/DDBJ databases">
        <title>'Steroidobacter agaridevorans' sp. nov., agar-degrading bacteria isolated from rhizosphere soils.</title>
        <authorList>
            <person name="Ikenaga M."/>
            <person name="Kataoka M."/>
            <person name="Murouchi A."/>
            <person name="Katsuragi S."/>
            <person name="Sakai M."/>
        </authorList>
    </citation>
    <scope>NUCLEOTIDE SEQUENCE [LARGE SCALE GENOMIC DNA]</scope>
    <source>
        <strain evidence="2">YU21-B</strain>
    </source>
</reference>
<accession>A0A829YL87</accession>
<dbReference type="InterPro" id="IPR011008">
    <property type="entry name" value="Dimeric_a/b-barrel"/>
</dbReference>
<name>A0A829YL87_9GAMM</name>
<evidence type="ECO:0000313" key="1">
    <source>
        <dbReference type="EMBL" id="GFE83592.1"/>
    </source>
</evidence>
<sequence>MTKTLIATTGLVTSARNEARASDCGRTVSGPTWLVVYSPGERWLEGKPLSEQPLRAHGMYMLSLYREGVLRWAGGYGDDSGGAAAFTAPNATIAQQIVERDPAVKDAIFTFVLRQWNLVDWAAVDKRSTGAPRV</sequence>
<evidence type="ECO:0008006" key="3">
    <source>
        <dbReference type="Google" id="ProtNLM"/>
    </source>
</evidence>